<dbReference type="RefSeq" id="WP_068839111.1">
    <property type="nucleotide sequence ID" value="NZ_BMXC01000007.1"/>
</dbReference>
<protein>
    <recommendedName>
        <fullName evidence="4">Lipoprotein</fullName>
    </recommendedName>
</protein>
<name>A0A1I7KST2_9BACT</name>
<dbReference type="EMBL" id="FPCA01000008">
    <property type="protein sequence ID" value="SFV00438.1"/>
    <property type="molecule type" value="Genomic_DNA"/>
</dbReference>
<organism evidence="2 3">
    <name type="scientific">Pontibacter akesuensis</name>
    <dbReference type="NCBI Taxonomy" id="388950"/>
    <lineage>
        <taxon>Bacteria</taxon>
        <taxon>Pseudomonadati</taxon>
        <taxon>Bacteroidota</taxon>
        <taxon>Cytophagia</taxon>
        <taxon>Cytophagales</taxon>
        <taxon>Hymenobacteraceae</taxon>
        <taxon>Pontibacter</taxon>
    </lineage>
</organism>
<evidence type="ECO:0000313" key="2">
    <source>
        <dbReference type="EMBL" id="SFV00438.1"/>
    </source>
</evidence>
<sequence>MNKLNLLLLWCLLLGAIVSCGDKDEDPEPIPTEATAALDYLPATKGSTWTYGGARPYSYTATGATKDFDGKTYKELQTTSGTEKTKSYLLKEKGVYTTIGFMPGSRNIKIAILKEETPVGKPWEQTYTFNAVETKMTFTIEEKDITKTVEGKTFKDVIHVKLVSTYSYLDMDFNNTHTSHYYFAKGVGLILSDLQEVGQIPLLTYDVK</sequence>
<proteinExistence type="predicted"/>
<evidence type="ECO:0000313" key="3">
    <source>
        <dbReference type="Proteomes" id="UP000182491"/>
    </source>
</evidence>
<reference evidence="3" key="1">
    <citation type="submission" date="2016-10" db="EMBL/GenBank/DDBJ databases">
        <authorList>
            <person name="Varghese N."/>
        </authorList>
    </citation>
    <scope>NUCLEOTIDE SEQUENCE [LARGE SCALE GENOMIC DNA]</scope>
    <source>
        <strain evidence="3">DSM 18820</strain>
    </source>
</reference>
<keyword evidence="3" id="KW-1185">Reference proteome</keyword>
<accession>A0A1I7KST2</accession>
<dbReference type="AlphaFoldDB" id="A0A1I7KST2"/>
<keyword evidence="1" id="KW-0732">Signal</keyword>
<dbReference type="STRING" id="388950.GCA_001611675_03243"/>
<evidence type="ECO:0008006" key="4">
    <source>
        <dbReference type="Google" id="ProtNLM"/>
    </source>
</evidence>
<evidence type="ECO:0000256" key="1">
    <source>
        <dbReference type="SAM" id="SignalP"/>
    </source>
</evidence>
<dbReference type="PROSITE" id="PS51257">
    <property type="entry name" value="PROKAR_LIPOPROTEIN"/>
    <property type="match status" value="1"/>
</dbReference>
<feature type="signal peptide" evidence="1">
    <location>
        <begin position="1"/>
        <end position="21"/>
    </location>
</feature>
<dbReference type="Proteomes" id="UP000182491">
    <property type="component" value="Unassembled WGS sequence"/>
</dbReference>
<dbReference type="OrthoDB" id="849973at2"/>
<feature type="chain" id="PRO_5010289738" description="Lipoprotein" evidence="1">
    <location>
        <begin position="22"/>
        <end position="208"/>
    </location>
</feature>
<gene>
    <name evidence="2" type="ORF">SAMN04487941_4056</name>
</gene>